<evidence type="ECO:0000256" key="3">
    <source>
        <dbReference type="ARBA" id="ARBA00022737"/>
    </source>
</evidence>
<keyword evidence="3 11" id="KW-0677">Repeat</keyword>
<proteinExistence type="inferred from homology"/>
<dbReference type="PANTHER" id="PTHR43096:SF52">
    <property type="entry name" value="DNAJ HOMOLOG 1, MITOCHONDRIAL-RELATED"/>
    <property type="match status" value="1"/>
</dbReference>
<dbReference type="NCBIfam" id="NF008035">
    <property type="entry name" value="PRK10767.1"/>
    <property type="match status" value="1"/>
</dbReference>
<feature type="binding site" evidence="11">
    <location>
        <position position="175"/>
    </location>
    <ligand>
        <name>Zn(2+)</name>
        <dbReference type="ChEBI" id="CHEBI:29105"/>
        <label>2</label>
    </ligand>
</feature>
<feature type="region of interest" description="Disordered" evidence="13">
    <location>
        <begin position="358"/>
        <end position="378"/>
    </location>
</feature>
<name>F5Y8P5_LEAAZ</name>
<evidence type="ECO:0000259" key="14">
    <source>
        <dbReference type="PROSITE" id="PS50076"/>
    </source>
</evidence>
<evidence type="ECO:0000256" key="13">
    <source>
        <dbReference type="SAM" id="MobiDB-lite"/>
    </source>
</evidence>
<organism evidence="16 17">
    <name type="scientific">Leadbettera azotonutricia (strain ATCC BAA-888 / DSM 13862 / ZAS-9)</name>
    <name type="common">Treponema azotonutricium</name>
    <dbReference type="NCBI Taxonomy" id="545695"/>
    <lineage>
        <taxon>Bacteria</taxon>
        <taxon>Pseudomonadati</taxon>
        <taxon>Spirochaetota</taxon>
        <taxon>Spirochaetia</taxon>
        <taxon>Spirochaetales</taxon>
        <taxon>Breznakiellaceae</taxon>
        <taxon>Leadbettera</taxon>
    </lineage>
</organism>
<dbReference type="HAMAP" id="MF_01152">
    <property type="entry name" value="DnaJ"/>
    <property type="match status" value="1"/>
</dbReference>
<dbReference type="RefSeq" id="WP_015709839.1">
    <property type="nucleotide sequence ID" value="NC_015577.1"/>
</dbReference>
<dbReference type="InterPro" id="IPR012724">
    <property type="entry name" value="DnaJ"/>
</dbReference>
<sequence length="378" mass="40694">MAKRDYYDILGVQKGASKDDIKKAYRKLAIQYHPDKNPGNKEAEEKFKEATEAYEILGDDQKRQAYDQFGFAGVEGMGGGPQDFSQTFRGFEDIFGDMGSFGGIFESLFGGGGPGGAGARRGGGPRQGANLRYDIEIPFKDAVFGTKVEIQYTRNDSCSVCKGSGAANGAGRKVCPTCQGSGQVRRSSGFFSVAQPCPSCGGEGYIIEKPCTECGGSGTQKKRQKIMVTIPSGVENGKRVAIPRQGDAGPAGGPPGDLYVFIRVKAHEYFERQDEDLYCAVPISITQAALGAEIQVATLEGKTIKVKVPPGIQNGKLLRIRDEGVPIQGRRGNLYIKLMVQIPVKLSKRGRELMEELAKAEGENSTPKPISLSELSEQ</sequence>
<protein>
    <recommendedName>
        <fullName evidence="10 11">Chaperone protein DnaJ</fullName>
    </recommendedName>
</protein>
<feature type="domain" description="CR-type" evidence="15">
    <location>
        <begin position="145"/>
        <end position="223"/>
    </location>
</feature>
<feature type="binding site" evidence="11">
    <location>
        <position position="178"/>
    </location>
    <ligand>
        <name>Zn(2+)</name>
        <dbReference type="ChEBI" id="CHEBI:29105"/>
        <label>2</label>
    </ligand>
</feature>
<dbReference type="EMBL" id="CP001841">
    <property type="protein sequence ID" value="AEF82906.1"/>
    <property type="molecule type" value="Genomic_DNA"/>
</dbReference>
<evidence type="ECO:0000256" key="12">
    <source>
        <dbReference type="PROSITE-ProRule" id="PRU00546"/>
    </source>
</evidence>
<dbReference type="InterPro" id="IPR008971">
    <property type="entry name" value="HSP40/DnaJ_pept-bd"/>
</dbReference>
<feature type="binding site" evidence="11">
    <location>
        <position position="214"/>
    </location>
    <ligand>
        <name>Zn(2+)</name>
        <dbReference type="ChEBI" id="CHEBI:29105"/>
        <label>1</label>
    </ligand>
</feature>
<keyword evidence="17" id="KW-1185">Reference proteome</keyword>
<dbReference type="SMART" id="SM00271">
    <property type="entry name" value="DnaJ"/>
    <property type="match status" value="1"/>
</dbReference>
<dbReference type="GO" id="GO:0051082">
    <property type="term" value="F:unfolded protein binding"/>
    <property type="evidence" value="ECO:0007669"/>
    <property type="project" value="UniProtKB-UniRule"/>
</dbReference>
<dbReference type="STRING" id="545695.TREAZ_2211"/>
<comment type="subcellular location">
    <subcellularLocation>
        <location evidence="11">Cytoplasm</location>
    </subcellularLocation>
</comment>
<feature type="binding site" evidence="11">
    <location>
        <position position="161"/>
    </location>
    <ligand>
        <name>Zn(2+)</name>
        <dbReference type="ChEBI" id="CHEBI:29105"/>
        <label>1</label>
    </ligand>
</feature>
<keyword evidence="1 11" id="KW-0235">DNA replication</keyword>
<dbReference type="CDD" id="cd10719">
    <property type="entry name" value="DnaJ_zf"/>
    <property type="match status" value="1"/>
</dbReference>
<dbReference type="AlphaFoldDB" id="F5Y8P5"/>
<comment type="function">
    <text evidence="8 11">Participates actively in the response to hyperosmotic and heat shock by preventing the aggregation of stress-denatured proteins and by disaggregating proteins, also in an autonomous, DnaK-independent fashion. Unfolded proteins bind initially to DnaJ; upon interaction with the DnaJ-bound protein, DnaK hydrolyzes its bound ATP, resulting in the formation of a stable complex. GrpE releases ADP from DnaK; ATP binding to DnaK triggers the release of the substrate protein, thus completing the reaction cycle. Several rounds of ATP-dependent interactions between DnaJ, DnaK and GrpE are required for fully efficient folding. Also involved, together with DnaK and GrpE, in the DNA replication of plasmids through activation of initiation proteins.</text>
</comment>
<feature type="repeat" description="CXXCXGXG motif" evidence="11">
    <location>
        <begin position="211"/>
        <end position="218"/>
    </location>
</feature>
<dbReference type="NCBIfam" id="TIGR02349">
    <property type="entry name" value="DnaJ_bact"/>
    <property type="match status" value="1"/>
</dbReference>
<reference evidence="16 17" key="2">
    <citation type="journal article" date="2011" name="ISME J.">
        <title>RNA-seq reveals cooperative metabolic interactions between two termite-gut spirochete species in co-culture.</title>
        <authorList>
            <person name="Rosenthal A.Z."/>
            <person name="Matson E.G."/>
            <person name="Eldar A."/>
            <person name="Leadbetter J.R."/>
        </authorList>
    </citation>
    <scope>NUCLEOTIDE SEQUENCE [LARGE SCALE GENOMIC DNA]</scope>
    <source>
        <strain evidence="17">ATCC BAA-888 / DSM 13862 / ZAS-9</strain>
    </source>
</reference>
<evidence type="ECO:0000256" key="10">
    <source>
        <dbReference type="ARBA" id="ARBA00067609"/>
    </source>
</evidence>
<dbReference type="PANTHER" id="PTHR43096">
    <property type="entry name" value="DNAJ HOMOLOG 1, MITOCHONDRIAL-RELATED"/>
    <property type="match status" value="1"/>
</dbReference>
<feature type="domain" description="J" evidence="14">
    <location>
        <begin position="5"/>
        <end position="70"/>
    </location>
</feature>
<evidence type="ECO:0000256" key="1">
    <source>
        <dbReference type="ARBA" id="ARBA00022705"/>
    </source>
</evidence>
<feature type="repeat" description="CXXCXGXG motif" evidence="11">
    <location>
        <begin position="175"/>
        <end position="182"/>
    </location>
</feature>
<keyword evidence="5 11" id="KW-0862">Zinc</keyword>
<dbReference type="CDD" id="cd10747">
    <property type="entry name" value="DnaJ_C"/>
    <property type="match status" value="1"/>
</dbReference>
<dbReference type="FunFam" id="1.10.287.110:FF:000034">
    <property type="entry name" value="Chaperone protein DnaJ"/>
    <property type="match status" value="1"/>
</dbReference>
<dbReference type="InterPro" id="IPR002939">
    <property type="entry name" value="DnaJ_C"/>
</dbReference>
<dbReference type="Pfam" id="PF00684">
    <property type="entry name" value="DnaJ_CXXCXGXG"/>
    <property type="match status" value="1"/>
</dbReference>
<dbReference type="GO" id="GO:0006260">
    <property type="term" value="P:DNA replication"/>
    <property type="evidence" value="ECO:0007669"/>
    <property type="project" value="UniProtKB-KW"/>
</dbReference>
<dbReference type="OrthoDB" id="9779889at2"/>
<keyword evidence="6 11" id="KW-0346">Stress response</keyword>
<dbReference type="SUPFAM" id="SSF46565">
    <property type="entry name" value="Chaperone J-domain"/>
    <property type="match status" value="1"/>
</dbReference>
<keyword evidence="7 11" id="KW-0143">Chaperone</keyword>
<dbReference type="GO" id="GO:0042026">
    <property type="term" value="P:protein refolding"/>
    <property type="evidence" value="ECO:0007669"/>
    <property type="project" value="TreeGrafter"/>
</dbReference>
<keyword evidence="2 11" id="KW-0479">Metal-binding</keyword>
<evidence type="ECO:0000313" key="17">
    <source>
        <dbReference type="Proteomes" id="UP000009222"/>
    </source>
</evidence>
<feature type="zinc finger region" description="CR-type" evidence="12">
    <location>
        <begin position="145"/>
        <end position="223"/>
    </location>
</feature>
<dbReference type="InterPro" id="IPR018253">
    <property type="entry name" value="DnaJ_domain_CS"/>
</dbReference>
<comment type="domain">
    <text evidence="11">The J domain is necessary and sufficient to stimulate DnaK ATPase activity. Zinc center 1 plays an important role in the autonomous, DnaK-independent chaperone activity of DnaJ. Zinc center 2 is essential for interaction with DnaK and for DnaJ activity.</text>
</comment>
<dbReference type="InterPro" id="IPR036869">
    <property type="entry name" value="J_dom_sf"/>
</dbReference>
<feature type="repeat" description="CXXCXGXG motif" evidence="11">
    <location>
        <begin position="158"/>
        <end position="165"/>
    </location>
</feature>
<evidence type="ECO:0000256" key="11">
    <source>
        <dbReference type="HAMAP-Rule" id="MF_01152"/>
    </source>
</evidence>
<keyword evidence="11" id="KW-0963">Cytoplasm</keyword>
<evidence type="ECO:0000259" key="15">
    <source>
        <dbReference type="PROSITE" id="PS51188"/>
    </source>
</evidence>
<dbReference type="HOGENOM" id="CLU_017633_0_7_12"/>
<comment type="similarity">
    <text evidence="9 11">Belongs to the DnaJ family.</text>
</comment>
<dbReference type="Pfam" id="PF00226">
    <property type="entry name" value="DnaJ"/>
    <property type="match status" value="1"/>
</dbReference>
<dbReference type="InterPro" id="IPR001623">
    <property type="entry name" value="DnaJ_domain"/>
</dbReference>
<reference evidence="17" key="1">
    <citation type="submission" date="2009-12" db="EMBL/GenBank/DDBJ databases">
        <title>Complete sequence of Treponema azotonutricium strain ZAS-9.</title>
        <authorList>
            <person name="Tetu S.G."/>
            <person name="Matson E."/>
            <person name="Ren Q."/>
            <person name="Seshadri R."/>
            <person name="Elbourne L."/>
            <person name="Hassan K.A."/>
            <person name="Durkin A."/>
            <person name="Radune D."/>
            <person name="Mohamoud Y."/>
            <person name="Shay R."/>
            <person name="Jin S."/>
            <person name="Zhang X."/>
            <person name="Lucey K."/>
            <person name="Ballor N.R."/>
            <person name="Ottesen E."/>
            <person name="Rosenthal R."/>
            <person name="Allen A."/>
            <person name="Leadbetter J.R."/>
            <person name="Paulsen I.T."/>
        </authorList>
    </citation>
    <scope>NUCLEOTIDE SEQUENCE [LARGE SCALE GENOMIC DNA]</scope>
    <source>
        <strain evidence="17">ATCC BAA-888 / DSM 13862 / ZAS-9</strain>
    </source>
</reference>
<dbReference type="GO" id="GO:0009408">
    <property type="term" value="P:response to heat"/>
    <property type="evidence" value="ECO:0007669"/>
    <property type="project" value="InterPro"/>
</dbReference>
<gene>
    <name evidence="11 16" type="primary">dnaJ</name>
    <name evidence="16" type="ordered locus">TREAZ_2211</name>
</gene>
<feature type="repeat" description="CXXCXGXG motif" evidence="11">
    <location>
        <begin position="197"/>
        <end position="204"/>
    </location>
</feature>
<feature type="binding site" evidence="11">
    <location>
        <position position="158"/>
    </location>
    <ligand>
        <name>Zn(2+)</name>
        <dbReference type="ChEBI" id="CHEBI:29105"/>
        <label>1</label>
    </ligand>
</feature>
<dbReference type="FunFam" id="2.60.260.20:FF:000005">
    <property type="entry name" value="Chaperone protein dnaJ 1, mitochondrial"/>
    <property type="match status" value="1"/>
</dbReference>
<dbReference type="GO" id="GO:0005524">
    <property type="term" value="F:ATP binding"/>
    <property type="evidence" value="ECO:0007669"/>
    <property type="project" value="InterPro"/>
</dbReference>
<evidence type="ECO:0000313" key="16">
    <source>
        <dbReference type="EMBL" id="AEF82906.1"/>
    </source>
</evidence>
<dbReference type="FunCoup" id="F5Y8P5">
    <property type="interactions" value="418"/>
</dbReference>
<evidence type="ECO:0000256" key="6">
    <source>
        <dbReference type="ARBA" id="ARBA00023016"/>
    </source>
</evidence>
<dbReference type="CDD" id="cd06257">
    <property type="entry name" value="DnaJ"/>
    <property type="match status" value="1"/>
</dbReference>
<dbReference type="InterPro" id="IPR001305">
    <property type="entry name" value="HSP_DnaJ_Cys-rich_dom"/>
</dbReference>
<evidence type="ECO:0000256" key="8">
    <source>
        <dbReference type="ARBA" id="ARBA00053423"/>
    </source>
</evidence>
<dbReference type="eggNOG" id="COG0484">
    <property type="taxonomic scope" value="Bacteria"/>
</dbReference>
<dbReference type="Pfam" id="PF01556">
    <property type="entry name" value="DnaJ_C"/>
    <property type="match status" value="1"/>
</dbReference>
<comment type="subunit">
    <text evidence="11">Homodimer.</text>
</comment>
<feature type="binding site" evidence="11">
    <location>
        <position position="200"/>
    </location>
    <ligand>
        <name>Zn(2+)</name>
        <dbReference type="ChEBI" id="CHEBI:29105"/>
        <label>2</label>
    </ligand>
</feature>
<evidence type="ECO:0000256" key="4">
    <source>
        <dbReference type="ARBA" id="ARBA00022771"/>
    </source>
</evidence>
<dbReference type="GO" id="GO:0005737">
    <property type="term" value="C:cytoplasm"/>
    <property type="evidence" value="ECO:0007669"/>
    <property type="project" value="UniProtKB-SubCell"/>
</dbReference>
<feature type="compositionally biased region" description="Polar residues" evidence="13">
    <location>
        <begin position="363"/>
        <end position="378"/>
    </location>
</feature>
<dbReference type="SUPFAM" id="SSF57938">
    <property type="entry name" value="DnaJ/Hsp40 cysteine-rich domain"/>
    <property type="match status" value="1"/>
</dbReference>
<evidence type="ECO:0000256" key="7">
    <source>
        <dbReference type="ARBA" id="ARBA00023186"/>
    </source>
</evidence>
<accession>F5Y8P5</accession>
<keyword evidence="4 11" id="KW-0863">Zinc-finger</keyword>
<dbReference type="PROSITE" id="PS51188">
    <property type="entry name" value="ZF_CR"/>
    <property type="match status" value="1"/>
</dbReference>
<feature type="binding site" evidence="11">
    <location>
        <position position="197"/>
    </location>
    <ligand>
        <name>Zn(2+)</name>
        <dbReference type="ChEBI" id="CHEBI:29105"/>
        <label>2</label>
    </ligand>
</feature>
<dbReference type="FunFam" id="2.10.230.10:FF:000002">
    <property type="entry name" value="Molecular chaperone DnaJ"/>
    <property type="match status" value="1"/>
</dbReference>
<evidence type="ECO:0000256" key="2">
    <source>
        <dbReference type="ARBA" id="ARBA00022723"/>
    </source>
</evidence>
<dbReference type="InParanoid" id="F5Y8P5"/>
<dbReference type="Gene3D" id="2.60.260.20">
    <property type="entry name" value="Urease metallochaperone UreE, N-terminal domain"/>
    <property type="match status" value="2"/>
</dbReference>
<dbReference type="PRINTS" id="PR00625">
    <property type="entry name" value="JDOMAIN"/>
</dbReference>
<comment type="cofactor">
    <cofactor evidence="11">
        <name>Zn(2+)</name>
        <dbReference type="ChEBI" id="CHEBI:29105"/>
    </cofactor>
    <text evidence="11">Binds 2 Zn(2+) ions per monomer.</text>
</comment>
<dbReference type="KEGG" id="taz:TREAZ_2211"/>
<dbReference type="PROSITE" id="PS00636">
    <property type="entry name" value="DNAJ_1"/>
    <property type="match status" value="1"/>
</dbReference>
<feature type="binding site" evidence="11">
    <location>
        <position position="211"/>
    </location>
    <ligand>
        <name>Zn(2+)</name>
        <dbReference type="ChEBI" id="CHEBI:29105"/>
        <label>1</label>
    </ligand>
</feature>
<dbReference type="PROSITE" id="PS50076">
    <property type="entry name" value="DNAJ_2"/>
    <property type="match status" value="1"/>
</dbReference>
<dbReference type="GO" id="GO:0008270">
    <property type="term" value="F:zinc ion binding"/>
    <property type="evidence" value="ECO:0007669"/>
    <property type="project" value="UniProtKB-UniRule"/>
</dbReference>
<evidence type="ECO:0000256" key="9">
    <source>
        <dbReference type="ARBA" id="ARBA00061004"/>
    </source>
</evidence>
<dbReference type="Gene3D" id="2.10.230.10">
    <property type="entry name" value="Heat shock protein DnaJ, cysteine-rich domain"/>
    <property type="match status" value="1"/>
</dbReference>
<dbReference type="Gene3D" id="1.10.287.110">
    <property type="entry name" value="DnaJ domain"/>
    <property type="match status" value="1"/>
</dbReference>
<dbReference type="SUPFAM" id="SSF49493">
    <property type="entry name" value="HSP40/DnaJ peptide-binding domain"/>
    <property type="match status" value="2"/>
</dbReference>
<dbReference type="Proteomes" id="UP000009222">
    <property type="component" value="Chromosome"/>
</dbReference>
<dbReference type="InterPro" id="IPR036410">
    <property type="entry name" value="HSP_DnaJ_Cys-rich_dom_sf"/>
</dbReference>
<dbReference type="GO" id="GO:0031072">
    <property type="term" value="F:heat shock protein binding"/>
    <property type="evidence" value="ECO:0007669"/>
    <property type="project" value="InterPro"/>
</dbReference>
<evidence type="ECO:0000256" key="5">
    <source>
        <dbReference type="ARBA" id="ARBA00022833"/>
    </source>
</evidence>